<evidence type="ECO:0000256" key="1">
    <source>
        <dbReference type="SAM" id="MobiDB-lite"/>
    </source>
</evidence>
<feature type="compositionally biased region" description="Polar residues" evidence="1">
    <location>
        <begin position="64"/>
        <end position="78"/>
    </location>
</feature>
<comment type="caution">
    <text evidence="2">The sequence shown here is derived from an EMBL/GenBank/DDBJ whole genome shotgun (WGS) entry which is preliminary data.</text>
</comment>
<accession>A0A8X6LZM1</accession>
<proteinExistence type="predicted"/>
<dbReference type="Proteomes" id="UP000887116">
    <property type="component" value="Unassembled WGS sequence"/>
</dbReference>
<evidence type="ECO:0000313" key="2">
    <source>
        <dbReference type="EMBL" id="GFR28721.1"/>
    </source>
</evidence>
<evidence type="ECO:0000313" key="3">
    <source>
        <dbReference type="Proteomes" id="UP000887116"/>
    </source>
</evidence>
<keyword evidence="3" id="KW-1185">Reference proteome</keyword>
<sequence>MTAKSFQHGANSFPKLTPIRRKSILRFLVKHSNYFLDNSKREKSETAEELIMKHSGQTKAYKIRSSSPQNGFQSHKFL</sequence>
<dbReference type="AlphaFoldDB" id="A0A8X6LZM1"/>
<reference evidence="2" key="1">
    <citation type="submission" date="2020-07" db="EMBL/GenBank/DDBJ databases">
        <title>Multicomponent nature underlies the extraordinary mechanical properties of spider dragline silk.</title>
        <authorList>
            <person name="Kono N."/>
            <person name="Nakamura H."/>
            <person name="Mori M."/>
            <person name="Yoshida Y."/>
            <person name="Ohtoshi R."/>
            <person name="Malay A.D."/>
            <person name="Moran D.A.P."/>
            <person name="Tomita M."/>
            <person name="Numata K."/>
            <person name="Arakawa K."/>
        </authorList>
    </citation>
    <scope>NUCLEOTIDE SEQUENCE</scope>
</reference>
<name>A0A8X6LZM1_TRICU</name>
<dbReference type="EMBL" id="BMAO01039065">
    <property type="protein sequence ID" value="GFR28721.1"/>
    <property type="molecule type" value="Genomic_DNA"/>
</dbReference>
<organism evidence="2 3">
    <name type="scientific">Trichonephila clavata</name>
    <name type="common">Joro spider</name>
    <name type="synonym">Nephila clavata</name>
    <dbReference type="NCBI Taxonomy" id="2740835"/>
    <lineage>
        <taxon>Eukaryota</taxon>
        <taxon>Metazoa</taxon>
        <taxon>Ecdysozoa</taxon>
        <taxon>Arthropoda</taxon>
        <taxon>Chelicerata</taxon>
        <taxon>Arachnida</taxon>
        <taxon>Araneae</taxon>
        <taxon>Araneomorphae</taxon>
        <taxon>Entelegynae</taxon>
        <taxon>Araneoidea</taxon>
        <taxon>Nephilidae</taxon>
        <taxon>Trichonephila</taxon>
    </lineage>
</organism>
<feature type="region of interest" description="Disordered" evidence="1">
    <location>
        <begin position="58"/>
        <end position="78"/>
    </location>
</feature>
<protein>
    <submittedName>
        <fullName evidence="2">Uncharacterized protein</fullName>
    </submittedName>
</protein>
<gene>
    <name evidence="2" type="ORF">TNCT_185881</name>
</gene>